<keyword evidence="3" id="KW-1185">Reference proteome</keyword>
<protein>
    <submittedName>
        <fullName evidence="2">Uncharacterized protein</fullName>
    </submittedName>
</protein>
<accession>A0A7G3ZFR6</accession>
<dbReference type="OrthoDB" id="189997at2759"/>
<dbReference type="Proteomes" id="UP000515788">
    <property type="component" value="Chromosome 3"/>
</dbReference>
<name>A0A7G3ZFR6_9SACH</name>
<gene>
    <name evidence="2" type="ORF">HG536_0C05210</name>
</gene>
<feature type="region of interest" description="Disordered" evidence="1">
    <location>
        <begin position="95"/>
        <end position="116"/>
    </location>
</feature>
<dbReference type="KEGG" id="tgb:HG536_0C05210"/>
<sequence length="116" mass="13938">MESLSKLGDFCLKALKHTYTLYKRKMLPLDWITLFRTLTICNTILYCLCHWSIDFVESKIEMQQCAEILQHFGEKWGLHQEMRRCVPKHQHHYSRHLSQLRTGPQYGEAQERTIRD</sequence>
<organism evidence="2 3">
    <name type="scientific">Torulaspora globosa</name>
    <dbReference type="NCBI Taxonomy" id="48254"/>
    <lineage>
        <taxon>Eukaryota</taxon>
        <taxon>Fungi</taxon>
        <taxon>Dikarya</taxon>
        <taxon>Ascomycota</taxon>
        <taxon>Saccharomycotina</taxon>
        <taxon>Saccharomycetes</taxon>
        <taxon>Saccharomycetales</taxon>
        <taxon>Saccharomycetaceae</taxon>
        <taxon>Torulaspora</taxon>
    </lineage>
</organism>
<reference evidence="2 3" key="1">
    <citation type="submission" date="2020-06" db="EMBL/GenBank/DDBJ databases">
        <title>The yeast mating-type switching endonuclease HO is a domesticated member of an unorthodox homing genetic element family.</title>
        <authorList>
            <person name="Coughlan A.Y."/>
            <person name="Lombardi L."/>
            <person name="Braun-Galleani S."/>
            <person name="Martos A.R."/>
            <person name="Galeote V."/>
            <person name="Bigey F."/>
            <person name="Dequin S."/>
            <person name="Byrne K.P."/>
            <person name="Wolfe K.H."/>
        </authorList>
    </citation>
    <scope>NUCLEOTIDE SEQUENCE [LARGE SCALE GENOMIC DNA]</scope>
    <source>
        <strain evidence="2 3">CBS764</strain>
    </source>
</reference>
<dbReference type="GeneID" id="59325488"/>
<proteinExistence type="predicted"/>
<dbReference type="AlphaFoldDB" id="A0A7G3ZFR6"/>
<evidence type="ECO:0000313" key="3">
    <source>
        <dbReference type="Proteomes" id="UP000515788"/>
    </source>
</evidence>
<evidence type="ECO:0000313" key="2">
    <source>
        <dbReference type="EMBL" id="QLL32352.1"/>
    </source>
</evidence>
<evidence type="ECO:0000256" key="1">
    <source>
        <dbReference type="SAM" id="MobiDB-lite"/>
    </source>
</evidence>
<dbReference type="RefSeq" id="XP_037139027.1">
    <property type="nucleotide sequence ID" value="XM_037283131.1"/>
</dbReference>
<dbReference type="EMBL" id="CP059248">
    <property type="protein sequence ID" value="QLL32352.1"/>
    <property type="molecule type" value="Genomic_DNA"/>
</dbReference>